<accession>A0A4S4DLC4</accession>
<comment type="subcellular location">
    <subcellularLocation>
        <location evidence="1">Nucleus</location>
    </subcellularLocation>
</comment>
<dbReference type="PANTHER" id="PTHR22652">
    <property type="entry name" value="NUCLEOPORIN NUP43"/>
    <property type="match status" value="1"/>
</dbReference>
<name>A0A4S4DLC4_CAMSN</name>
<dbReference type="SUPFAM" id="SSF50978">
    <property type="entry name" value="WD40 repeat-like"/>
    <property type="match status" value="1"/>
</dbReference>
<reference evidence="5 6" key="1">
    <citation type="journal article" date="2018" name="Proc. Natl. Acad. Sci. U.S.A.">
        <title>Draft genome sequence of Camellia sinensis var. sinensis provides insights into the evolution of the tea genome and tea quality.</title>
        <authorList>
            <person name="Wei C."/>
            <person name="Yang H."/>
            <person name="Wang S."/>
            <person name="Zhao J."/>
            <person name="Liu C."/>
            <person name="Gao L."/>
            <person name="Xia E."/>
            <person name="Lu Y."/>
            <person name="Tai Y."/>
            <person name="She G."/>
            <person name="Sun J."/>
            <person name="Cao H."/>
            <person name="Tong W."/>
            <person name="Gao Q."/>
            <person name="Li Y."/>
            <person name="Deng W."/>
            <person name="Jiang X."/>
            <person name="Wang W."/>
            <person name="Chen Q."/>
            <person name="Zhang S."/>
            <person name="Li H."/>
            <person name="Wu J."/>
            <person name="Wang P."/>
            <person name="Li P."/>
            <person name="Shi C."/>
            <person name="Zheng F."/>
            <person name="Jian J."/>
            <person name="Huang B."/>
            <person name="Shan D."/>
            <person name="Shi M."/>
            <person name="Fang C."/>
            <person name="Yue Y."/>
            <person name="Li F."/>
            <person name="Li D."/>
            <person name="Wei S."/>
            <person name="Han B."/>
            <person name="Jiang C."/>
            <person name="Yin Y."/>
            <person name="Xia T."/>
            <person name="Zhang Z."/>
            <person name="Bennetzen J.L."/>
            <person name="Zhao S."/>
            <person name="Wan X."/>
        </authorList>
    </citation>
    <scope>NUCLEOTIDE SEQUENCE [LARGE SCALE GENOMIC DNA]</scope>
    <source>
        <strain evidence="6">cv. Shuchazao</strain>
        <tissue evidence="5">Leaf</tissue>
    </source>
</reference>
<keyword evidence="6" id="KW-1185">Reference proteome</keyword>
<dbReference type="AlphaFoldDB" id="A0A4S4DLC4"/>
<keyword evidence="3" id="KW-0677">Repeat</keyword>
<dbReference type="PANTHER" id="PTHR22652:SF0">
    <property type="entry name" value="NUCLEOPORIN NUP43"/>
    <property type="match status" value="1"/>
</dbReference>
<sequence>MLLHYYQSHISLSQFTVQKPYKTLAMAVNGTLETLQVHRLPLSKSIDSSPSRISSLKVSQTLHKTFIATSTFSGSLHVLLADPVDVLIESEVSVSGKTLHVGSISCIDVQENGSECVSVGEDGRVNLVSVAAKWASLMEFAMGGLGFSLQWWDQKKPGGPTSQLKGNCILIAYFDSWVQLCPSE</sequence>
<comment type="caution">
    <text evidence="5">The sequence shown here is derived from an EMBL/GenBank/DDBJ whole genome shotgun (WGS) entry which is preliminary data.</text>
</comment>
<evidence type="ECO:0000256" key="1">
    <source>
        <dbReference type="ARBA" id="ARBA00004123"/>
    </source>
</evidence>
<dbReference type="Gene3D" id="2.130.10.10">
    <property type="entry name" value="YVTN repeat-like/Quinoprotein amine dehydrogenase"/>
    <property type="match status" value="1"/>
</dbReference>
<keyword evidence="2" id="KW-0853">WD repeat</keyword>
<evidence type="ECO:0000313" key="6">
    <source>
        <dbReference type="Proteomes" id="UP000306102"/>
    </source>
</evidence>
<dbReference type="InterPro" id="IPR015943">
    <property type="entry name" value="WD40/YVTN_repeat-like_dom_sf"/>
</dbReference>
<dbReference type="EMBL" id="SDRB02010885">
    <property type="protein sequence ID" value="THG03732.1"/>
    <property type="molecule type" value="Genomic_DNA"/>
</dbReference>
<dbReference type="STRING" id="542762.A0A4S4DLC4"/>
<evidence type="ECO:0000256" key="3">
    <source>
        <dbReference type="ARBA" id="ARBA00022737"/>
    </source>
</evidence>
<dbReference type="InterPro" id="IPR036322">
    <property type="entry name" value="WD40_repeat_dom_sf"/>
</dbReference>
<proteinExistence type="predicted"/>
<evidence type="ECO:0000256" key="2">
    <source>
        <dbReference type="ARBA" id="ARBA00022574"/>
    </source>
</evidence>
<organism evidence="5 6">
    <name type="scientific">Camellia sinensis var. sinensis</name>
    <name type="common">China tea</name>
    <dbReference type="NCBI Taxonomy" id="542762"/>
    <lineage>
        <taxon>Eukaryota</taxon>
        <taxon>Viridiplantae</taxon>
        <taxon>Streptophyta</taxon>
        <taxon>Embryophyta</taxon>
        <taxon>Tracheophyta</taxon>
        <taxon>Spermatophyta</taxon>
        <taxon>Magnoliopsida</taxon>
        <taxon>eudicotyledons</taxon>
        <taxon>Gunneridae</taxon>
        <taxon>Pentapetalae</taxon>
        <taxon>asterids</taxon>
        <taxon>Ericales</taxon>
        <taxon>Theaceae</taxon>
        <taxon>Camellia</taxon>
    </lineage>
</organism>
<gene>
    <name evidence="5" type="ORF">TEA_021804</name>
</gene>
<evidence type="ECO:0000313" key="5">
    <source>
        <dbReference type="EMBL" id="THG03732.1"/>
    </source>
</evidence>
<evidence type="ECO:0000256" key="4">
    <source>
        <dbReference type="ARBA" id="ARBA00023242"/>
    </source>
</evidence>
<dbReference type="GO" id="GO:0031080">
    <property type="term" value="C:nuclear pore outer ring"/>
    <property type="evidence" value="ECO:0007669"/>
    <property type="project" value="TreeGrafter"/>
</dbReference>
<protein>
    <submittedName>
        <fullName evidence="5">Uncharacterized protein</fullName>
    </submittedName>
</protein>
<keyword evidence="4" id="KW-0539">Nucleus</keyword>
<dbReference type="Proteomes" id="UP000306102">
    <property type="component" value="Unassembled WGS sequence"/>
</dbReference>